<feature type="transmembrane region" description="Helical" evidence="1">
    <location>
        <begin position="156"/>
        <end position="173"/>
    </location>
</feature>
<protein>
    <recommendedName>
        <fullName evidence="6">DUF2238 domain-containing protein</fullName>
    </recommendedName>
</protein>
<dbReference type="EMBL" id="JACBZN010000001">
    <property type="protein sequence ID" value="NYI39608.1"/>
    <property type="molecule type" value="Genomic_DNA"/>
</dbReference>
<name>A0A8I0KGJ6_9ACTN</name>
<evidence type="ECO:0000313" key="4">
    <source>
        <dbReference type="Proteomes" id="UP000587211"/>
    </source>
</evidence>
<evidence type="ECO:0000313" key="3">
    <source>
        <dbReference type="EMBL" id="NYI39608.1"/>
    </source>
</evidence>
<evidence type="ECO:0008006" key="6">
    <source>
        <dbReference type="Google" id="ProtNLM"/>
    </source>
</evidence>
<feature type="transmembrane region" description="Helical" evidence="1">
    <location>
        <begin position="53"/>
        <end position="73"/>
    </location>
</feature>
<dbReference type="Proteomes" id="UP000587211">
    <property type="component" value="Unassembled WGS sequence"/>
</dbReference>
<dbReference type="Pfam" id="PF09997">
    <property type="entry name" value="DUF2238"/>
    <property type="match status" value="1"/>
</dbReference>
<feature type="transmembrane region" description="Helical" evidence="1">
    <location>
        <begin position="79"/>
        <end position="104"/>
    </location>
</feature>
<keyword evidence="1" id="KW-0812">Transmembrane</keyword>
<keyword evidence="1" id="KW-1133">Transmembrane helix</keyword>
<feature type="transmembrane region" description="Helical" evidence="1">
    <location>
        <begin position="116"/>
        <end position="136"/>
    </location>
</feature>
<keyword evidence="1" id="KW-0472">Membrane</keyword>
<dbReference type="AlphaFoldDB" id="A0A8I0KGJ6"/>
<dbReference type="Proteomes" id="UP000659061">
    <property type="component" value="Unassembled WGS sequence"/>
</dbReference>
<dbReference type="InterPro" id="IPR014509">
    <property type="entry name" value="YjdF-like"/>
</dbReference>
<evidence type="ECO:0000313" key="2">
    <source>
        <dbReference type="EMBL" id="MBD1269736.1"/>
    </source>
</evidence>
<sequence>MPLIAPDALRAAGVVSVVAATIEGGWMGFALFFLVLGGLFIPRAIGTGPALDVAYCGTLLLGGWAAQLDWYLAVPELDIVVHAAATGLIAALTWQVLVKVGALPAHDDPRIARPRLGAFIVTITTAVALAVVWEFLEWMGHTWLDDRIQVGYDDTVGDLAAGAIGAVVAALVVSRTSAAEPR</sequence>
<gene>
    <name evidence="3" type="ORF">BJ975_002983</name>
    <name evidence="2" type="ORF">IDH50_05815</name>
</gene>
<dbReference type="EMBL" id="JACWMT010000001">
    <property type="protein sequence ID" value="MBD1269736.1"/>
    <property type="molecule type" value="Genomic_DNA"/>
</dbReference>
<comment type="caution">
    <text evidence="2">The sequence shown here is derived from an EMBL/GenBank/DDBJ whole genome shotgun (WGS) entry which is preliminary data.</text>
</comment>
<evidence type="ECO:0000313" key="5">
    <source>
        <dbReference type="Proteomes" id="UP000659061"/>
    </source>
</evidence>
<accession>A0A8I0KGJ6</accession>
<evidence type="ECO:0000256" key="1">
    <source>
        <dbReference type="SAM" id="Phobius"/>
    </source>
</evidence>
<organism evidence="2 5">
    <name type="scientific">Aeromicrobium tamlense</name>
    <dbReference type="NCBI Taxonomy" id="375541"/>
    <lineage>
        <taxon>Bacteria</taxon>
        <taxon>Bacillati</taxon>
        <taxon>Actinomycetota</taxon>
        <taxon>Actinomycetes</taxon>
        <taxon>Propionibacteriales</taxon>
        <taxon>Nocardioidaceae</taxon>
        <taxon>Aeromicrobium</taxon>
    </lineage>
</organism>
<reference evidence="2" key="2">
    <citation type="submission" date="2020-09" db="EMBL/GenBank/DDBJ databases">
        <title>Novel species in genus Aeromicrobium.</title>
        <authorList>
            <person name="Zhang G."/>
        </authorList>
    </citation>
    <scope>NUCLEOTIDE SEQUENCE</scope>
    <source>
        <strain evidence="2">SSW1-57</strain>
    </source>
</reference>
<feature type="transmembrane region" description="Helical" evidence="1">
    <location>
        <begin position="12"/>
        <end position="41"/>
    </location>
</feature>
<keyword evidence="4" id="KW-1185">Reference proteome</keyword>
<proteinExistence type="predicted"/>
<reference evidence="3 4" key="1">
    <citation type="submission" date="2020-07" db="EMBL/GenBank/DDBJ databases">
        <title>Sequencing the genomes of 1000 actinobacteria strains.</title>
        <authorList>
            <person name="Klenk H.-P."/>
        </authorList>
    </citation>
    <scope>NUCLEOTIDE SEQUENCE [LARGE SCALE GENOMIC DNA]</scope>
    <source>
        <strain evidence="3 4">DSM 19087</strain>
    </source>
</reference>
<dbReference type="RefSeq" id="WP_179427396.1">
    <property type="nucleotide sequence ID" value="NZ_BAAAMP010000002.1"/>
</dbReference>